<evidence type="ECO:0000313" key="2">
    <source>
        <dbReference type="Proteomes" id="UP000054359"/>
    </source>
</evidence>
<feature type="non-terminal residue" evidence="1">
    <location>
        <position position="47"/>
    </location>
</feature>
<protein>
    <submittedName>
        <fullName evidence="1">Uncharacterized protein</fullName>
    </submittedName>
</protein>
<name>A0A087UEJ6_STEMI</name>
<organism evidence="1 2">
    <name type="scientific">Stegodyphus mimosarum</name>
    <name type="common">African social velvet spider</name>
    <dbReference type="NCBI Taxonomy" id="407821"/>
    <lineage>
        <taxon>Eukaryota</taxon>
        <taxon>Metazoa</taxon>
        <taxon>Ecdysozoa</taxon>
        <taxon>Arthropoda</taxon>
        <taxon>Chelicerata</taxon>
        <taxon>Arachnida</taxon>
        <taxon>Araneae</taxon>
        <taxon>Araneomorphae</taxon>
        <taxon>Entelegynae</taxon>
        <taxon>Eresoidea</taxon>
        <taxon>Eresidae</taxon>
        <taxon>Stegodyphus</taxon>
    </lineage>
</organism>
<dbReference type="EMBL" id="KK119470">
    <property type="protein sequence ID" value="KFM75785.1"/>
    <property type="molecule type" value="Genomic_DNA"/>
</dbReference>
<gene>
    <name evidence="1" type="ORF">X975_03410</name>
</gene>
<sequence length="47" mass="5559">MFQGWGILTVFYSLEWYARINCPRTLDSWLDYVVPRSFLCDVISLPS</sequence>
<proteinExistence type="predicted"/>
<dbReference type="AlphaFoldDB" id="A0A087UEJ6"/>
<reference evidence="1 2" key="1">
    <citation type="submission" date="2013-11" db="EMBL/GenBank/DDBJ databases">
        <title>Genome sequencing of Stegodyphus mimosarum.</title>
        <authorList>
            <person name="Bechsgaard J."/>
        </authorList>
    </citation>
    <scope>NUCLEOTIDE SEQUENCE [LARGE SCALE GENOMIC DNA]</scope>
</reference>
<dbReference type="Proteomes" id="UP000054359">
    <property type="component" value="Unassembled WGS sequence"/>
</dbReference>
<evidence type="ECO:0000313" key="1">
    <source>
        <dbReference type="EMBL" id="KFM75785.1"/>
    </source>
</evidence>
<dbReference type="OrthoDB" id="10039049at2759"/>
<keyword evidence="2" id="KW-1185">Reference proteome</keyword>
<accession>A0A087UEJ6</accession>